<comment type="caution">
    <text evidence="1">The sequence shown here is derived from an EMBL/GenBank/DDBJ whole genome shotgun (WGS) entry which is preliminary data.</text>
</comment>
<name>A0A1A9RMX8_EIKCO</name>
<gene>
    <name evidence="1" type="ORF">A7P89_09270</name>
</gene>
<proteinExistence type="predicted"/>
<sequence>MISFGKDSAAITYDVQNSAKFYVNNAFQRSEKAEDGYLCFFDTRPNTAICISSAIVNKMPFERIDF</sequence>
<dbReference type="AlphaFoldDB" id="A0A1A9RMX8"/>
<dbReference type="Proteomes" id="UP000078103">
    <property type="component" value="Unassembled WGS sequence"/>
</dbReference>
<reference evidence="2" key="1">
    <citation type="submission" date="2016-05" db="EMBL/GenBank/DDBJ databases">
        <title>Draft genome of Corynebacterium afermentans subsp. afermentans LCDC 88199T.</title>
        <authorList>
            <person name="Bernier A.-M."/>
            <person name="Bernard K."/>
        </authorList>
    </citation>
    <scope>NUCLEOTIDE SEQUENCE [LARGE SCALE GENOMIC DNA]</scope>
    <source>
        <strain evidence="2">NML120819</strain>
    </source>
</reference>
<protein>
    <submittedName>
        <fullName evidence="1">Uncharacterized protein</fullName>
    </submittedName>
</protein>
<evidence type="ECO:0000313" key="1">
    <source>
        <dbReference type="EMBL" id="OAM20812.1"/>
    </source>
</evidence>
<accession>A0A1A9RMX8</accession>
<organism evidence="1 2">
    <name type="scientific">Eikenella corrodens</name>
    <dbReference type="NCBI Taxonomy" id="539"/>
    <lineage>
        <taxon>Bacteria</taxon>
        <taxon>Pseudomonadati</taxon>
        <taxon>Pseudomonadota</taxon>
        <taxon>Betaproteobacteria</taxon>
        <taxon>Neisseriales</taxon>
        <taxon>Neisseriaceae</taxon>
        <taxon>Eikenella</taxon>
    </lineage>
</organism>
<dbReference type="EMBL" id="LXSH01000025">
    <property type="protein sequence ID" value="OAM20812.1"/>
    <property type="molecule type" value="Genomic_DNA"/>
</dbReference>
<evidence type="ECO:0000313" key="2">
    <source>
        <dbReference type="Proteomes" id="UP000078103"/>
    </source>
</evidence>